<dbReference type="InterPro" id="IPR029058">
    <property type="entry name" value="AB_hydrolase_fold"/>
</dbReference>
<proteinExistence type="predicted"/>
<evidence type="ECO:0000313" key="2">
    <source>
        <dbReference type="Proteomes" id="UP000198403"/>
    </source>
</evidence>
<keyword evidence="2" id="KW-1185">Reference proteome</keyword>
<accession>A0A239AWN7</accession>
<organism evidence="1 2">
    <name type="scientific">Blastococcus mobilis</name>
    <dbReference type="NCBI Taxonomy" id="1938746"/>
    <lineage>
        <taxon>Bacteria</taxon>
        <taxon>Bacillati</taxon>
        <taxon>Actinomycetota</taxon>
        <taxon>Actinomycetes</taxon>
        <taxon>Geodermatophilales</taxon>
        <taxon>Geodermatophilaceae</taxon>
        <taxon>Blastococcus</taxon>
    </lineage>
</organism>
<dbReference type="Proteomes" id="UP000198403">
    <property type="component" value="Unassembled WGS sequence"/>
</dbReference>
<dbReference type="Gene3D" id="3.40.50.1820">
    <property type="entry name" value="alpha/beta hydrolase"/>
    <property type="match status" value="1"/>
</dbReference>
<evidence type="ECO:0000313" key="1">
    <source>
        <dbReference type="EMBL" id="SNR99388.1"/>
    </source>
</evidence>
<dbReference type="AlphaFoldDB" id="A0A239AWN7"/>
<dbReference type="RefSeq" id="WP_254920885.1">
    <property type="nucleotide sequence ID" value="NZ_FZNO01000059.1"/>
</dbReference>
<dbReference type="SUPFAM" id="SSF53474">
    <property type="entry name" value="alpha/beta-Hydrolases"/>
    <property type="match status" value="1"/>
</dbReference>
<reference evidence="1 2" key="1">
    <citation type="submission" date="2017-06" db="EMBL/GenBank/DDBJ databases">
        <authorList>
            <person name="Kim H.J."/>
            <person name="Triplett B.A."/>
        </authorList>
    </citation>
    <scope>NUCLEOTIDE SEQUENCE [LARGE SCALE GENOMIC DNA]</scope>
    <source>
        <strain evidence="1 2">DSM 44272</strain>
    </source>
</reference>
<gene>
    <name evidence="1" type="ORF">SAMN06272737_1595</name>
</gene>
<name>A0A239AWN7_9ACTN</name>
<dbReference type="EMBL" id="FZNO01000059">
    <property type="protein sequence ID" value="SNR99388.1"/>
    <property type="molecule type" value="Genomic_DNA"/>
</dbReference>
<sequence length="95" mass="10873">MLREFAGHDWRWYRHLAAAVAAHAPLDVSPVHCPVTFLAGRYDAFVDVADLRTAARRLTAARYRELAGTHFLPLHYPELMLAELRYLTRARPSSE</sequence>
<protein>
    <recommendedName>
        <fullName evidence="3">Alpha/beta hydrolase family protein</fullName>
    </recommendedName>
</protein>
<evidence type="ECO:0008006" key="3">
    <source>
        <dbReference type="Google" id="ProtNLM"/>
    </source>
</evidence>